<dbReference type="InterPro" id="IPR052247">
    <property type="entry name" value="Meiotic_Crossover_Helicase"/>
</dbReference>
<dbReference type="PROSITE" id="PS51192">
    <property type="entry name" value="HELICASE_ATP_BIND_1"/>
    <property type="match status" value="1"/>
</dbReference>
<evidence type="ECO:0000313" key="2">
    <source>
        <dbReference type="Ensembl" id="ENSORLP00000038990.1"/>
    </source>
</evidence>
<dbReference type="Ensembl" id="ENSORLT00000043275.1">
    <property type="protein sequence ID" value="ENSORLP00000038990.1"/>
    <property type="gene ID" value="ENSORLG00000026844.1"/>
</dbReference>
<dbReference type="GO" id="GO:0016787">
    <property type="term" value="F:hydrolase activity"/>
    <property type="evidence" value="ECO:0007669"/>
    <property type="project" value="UniProtKB-KW"/>
</dbReference>
<dbReference type="FunFam" id="3.40.50.300:FF:000950">
    <property type="entry name" value="probable ATP-dependent DNA helicase HFM1"/>
    <property type="match status" value="1"/>
</dbReference>
<dbReference type="GeneTree" id="ENSGT00550000074822"/>
<dbReference type="InterPro" id="IPR014001">
    <property type="entry name" value="Helicase_ATP-bd"/>
</dbReference>
<dbReference type="Proteomes" id="UP000001038">
    <property type="component" value="Chromosome 17"/>
</dbReference>
<dbReference type="GO" id="GO:0043138">
    <property type="term" value="F:3'-5' DNA helicase activity"/>
    <property type="evidence" value="ECO:0007669"/>
    <property type="project" value="UniProtKB-EC"/>
</dbReference>
<dbReference type="Pfam" id="PF00270">
    <property type="entry name" value="DEAD"/>
    <property type="match status" value="1"/>
</dbReference>
<reference evidence="2" key="2">
    <citation type="submission" date="2025-08" db="UniProtKB">
        <authorList>
            <consortium name="Ensembl"/>
        </authorList>
    </citation>
    <scope>IDENTIFICATION</scope>
    <source>
        <strain evidence="2">Hd-rR</strain>
    </source>
</reference>
<reference evidence="2 3" key="1">
    <citation type="journal article" date="2007" name="Nature">
        <title>The medaka draft genome and insights into vertebrate genome evolution.</title>
        <authorList>
            <person name="Kasahara M."/>
            <person name="Naruse K."/>
            <person name="Sasaki S."/>
            <person name="Nakatani Y."/>
            <person name="Qu W."/>
            <person name="Ahsan B."/>
            <person name="Yamada T."/>
            <person name="Nagayasu Y."/>
            <person name="Doi K."/>
            <person name="Kasai Y."/>
            <person name="Jindo T."/>
            <person name="Kobayashi D."/>
            <person name="Shimada A."/>
            <person name="Toyoda A."/>
            <person name="Kuroki Y."/>
            <person name="Fujiyama A."/>
            <person name="Sasaki T."/>
            <person name="Shimizu A."/>
            <person name="Asakawa S."/>
            <person name="Shimizu N."/>
            <person name="Hashimoto S."/>
            <person name="Yang J."/>
            <person name="Lee Y."/>
            <person name="Matsushima K."/>
            <person name="Sugano S."/>
            <person name="Sakaizumi M."/>
            <person name="Narita T."/>
            <person name="Ohishi K."/>
            <person name="Haga S."/>
            <person name="Ohta F."/>
            <person name="Nomoto H."/>
            <person name="Nogata K."/>
            <person name="Morishita T."/>
            <person name="Endo T."/>
            <person name="Shin-I T."/>
            <person name="Takeda H."/>
            <person name="Morishita S."/>
            <person name="Kohara Y."/>
        </authorList>
    </citation>
    <scope>NUCLEOTIDE SEQUENCE [LARGE SCALE GENOMIC DNA]</scope>
    <source>
        <strain evidence="2 3">Hd-rR</strain>
    </source>
</reference>
<protein>
    <submittedName>
        <fullName evidence="2">Helicase for meiosis 1</fullName>
    </submittedName>
</protein>
<reference evidence="2" key="3">
    <citation type="submission" date="2025-09" db="UniProtKB">
        <authorList>
            <consortium name="Ensembl"/>
        </authorList>
    </citation>
    <scope>IDENTIFICATION</scope>
    <source>
        <strain evidence="2">Hd-rR</strain>
    </source>
</reference>
<evidence type="ECO:0000259" key="1">
    <source>
        <dbReference type="PROSITE" id="PS51192"/>
    </source>
</evidence>
<dbReference type="GO" id="GO:0005524">
    <property type="term" value="F:ATP binding"/>
    <property type="evidence" value="ECO:0007669"/>
    <property type="project" value="InterPro"/>
</dbReference>
<accession>A0A3B3I4G9</accession>
<dbReference type="SMART" id="SM00487">
    <property type="entry name" value="DEXDc"/>
    <property type="match status" value="1"/>
</dbReference>
<dbReference type="Bgee" id="ENSORLG00000026844">
    <property type="expression patterns" value="Expressed in testis and 3 other cell types or tissues"/>
</dbReference>
<dbReference type="Gene3D" id="3.40.50.300">
    <property type="entry name" value="P-loop containing nucleotide triphosphate hydrolases"/>
    <property type="match status" value="1"/>
</dbReference>
<organism evidence="2 3">
    <name type="scientific">Oryzias latipes</name>
    <name type="common">Japanese rice fish</name>
    <name type="synonym">Japanese killifish</name>
    <dbReference type="NCBI Taxonomy" id="8090"/>
    <lineage>
        <taxon>Eukaryota</taxon>
        <taxon>Metazoa</taxon>
        <taxon>Chordata</taxon>
        <taxon>Craniata</taxon>
        <taxon>Vertebrata</taxon>
        <taxon>Euteleostomi</taxon>
        <taxon>Actinopterygii</taxon>
        <taxon>Neopterygii</taxon>
        <taxon>Teleostei</taxon>
        <taxon>Neoteleostei</taxon>
        <taxon>Acanthomorphata</taxon>
        <taxon>Ovalentaria</taxon>
        <taxon>Atherinomorphae</taxon>
        <taxon>Beloniformes</taxon>
        <taxon>Adrianichthyidae</taxon>
        <taxon>Oryziinae</taxon>
        <taxon>Oryzias</taxon>
    </lineage>
</organism>
<name>A0A3B3I4G9_ORYLA</name>
<dbReference type="AlphaFoldDB" id="A0A3B3I4G9"/>
<dbReference type="PANTHER" id="PTHR47835">
    <property type="entry name" value="HFM1, ATP DEPENDENT DNA HELICASE HOMOLOG"/>
    <property type="match status" value="1"/>
</dbReference>
<feature type="domain" description="Helicase ATP-binding" evidence="1">
    <location>
        <begin position="118"/>
        <end position="289"/>
    </location>
</feature>
<keyword evidence="3" id="KW-1185">Reference proteome</keyword>
<dbReference type="InterPro" id="IPR027417">
    <property type="entry name" value="P-loop_NTPase"/>
</dbReference>
<dbReference type="InterPro" id="IPR011545">
    <property type="entry name" value="DEAD/DEAH_box_helicase_dom"/>
</dbReference>
<sequence>MTEDARKTAFVEKSRTFKHFHRMLLSGSVEFNSYFGIERVSLCLYSEQSSMWNQSTGIFWDLEGIFFFVVNQLNEAIIRFYFRMLIYEQNYSIVISIKFRSVFSEFPFFNYVQSQALDDVLYTNKNFVACAPTGSGKTVLFELAIIRLLMETQEPWRDVKAVYMAPIKALCSQCFENWNKKFGHLGLICKELTGDTEIEDFFEIQDSNIILTTPEKWDSLTRKWRDNCLLQLVRLFLIDEVHVVKDATRGATLEVVVSRMKAVHSFRTSQNPEAGLSMRFVAVSATIPNVSDVRTPGRHSPPHQWLLA</sequence>
<proteinExistence type="predicted"/>
<evidence type="ECO:0000313" key="3">
    <source>
        <dbReference type="Proteomes" id="UP000001038"/>
    </source>
</evidence>
<gene>
    <name evidence="2" type="primary">HFM1</name>
</gene>
<dbReference type="SUPFAM" id="SSF52540">
    <property type="entry name" value="P-loop containing nucleoside triphosphate hydrolases"/>
    <property type="match status" value="1"/>
</dbReference>
<dbReference type="PANTHER" id="PTHR47835:SF3">
    <property type="entry name" value="HELICASE FOR MEIOSIS 1"/>
    <property type="match status" value="1"/>
</dbReference>
<dbReference type="GO" id="GO:0003676">
    <property type="term" value="F:nucleic acid binding"/>
    <property type="evidence" value="ECO:0007669"/>
    <property type="project" value="InterPro"/>
</dbReference>